<dbReference type="AlphaFoldDB" id="A0A1H6JXK9"/>
<evidence type="ECO:0000313" key="1">
    <source>
        <dbReference type="EMBL" id="SEH65728.1"/>
    </source>
</evidence>
<protein>
    <submittedName>
        <fullName evidence="1">Uncharacterized protein</fullName>
    </submittedName>
</protein>
<accession>A0A1H6JXK9</accession>
<sequence length="45" mass="4891">MIAIISKPKALKWIVKQLIKMGADTDVVTVSMRKAELQPSIPPGS</sequence>
<evidence type="ECO:0000313" key="2">
    <source>
        <dbReference type="Proteomes" id="UP000198559"/>
    </source>
</evidence>
<organism evidence="1 2">
    <name type="scientific">Bathymodiolus azoricus thioautotrophic gill symbiont</name>
    <dbReference type="NCBI Taxonomy" id="235205"/>
    <lineage>
        <taxon>Bacteria</taxon>
        <taxon>Pseudomonadati</taxon>
        <taxon>Pseudomonadota</taxon>
        <taxon>Gammaproteobacteria</taxon>
        <taxon>sulfur-oxidizing symbionts</taxon>
    </lineage>
</organism>
<dbReference type="Proteomes" id="UP000198559">
    <property type="component" value="Unassembled WGS sequence"/>
</dbReference>
<reference evidence="2" key="1">
    <citation type="submission" date="2016-06" db="EMBL/GenBank/DDBJ databases">
        <authorList>
            <person name="Petersen J."/>
            <person name="Sayavedra L."/>
        </authorList>
    </citation>
    <scope>NUCLEOTIDE SEQUENCE [LARGE SCALE GENOMIC DNA]</scope>
    <source>
        <strain evidence="2">BazSymB</strain>
    </source>
</reference>
<gene>
    <name evidence="1" type="ORF">BAZSYMB_SCAFFOLD00060_6</name>
</gene>
<dbReference type="EMBL" id="CVUD02000072">
    <property type="protein sequence ID" value="SEH65728.1"/>
    <property type="molecule type" value="Genomic_DNA"/>
</dbReference>
<name>A0A1H6JXK9_9GAMM</name>
<proteinExistence type="predicted"/>